<dbReference type="AlphaFoldDB" id="X0T3X1"/>
<dbReference type="PANTHER" id="PTHR33908">
    <property type="entry name" value="MANNOSYLTRANSFERASE YKCB-RELATED"/>
    <property type="match status" value="1"/>
</dbReference>
<protein>
    <recommendedName>
        <fullName evidence="10">Glycosyltransferase RgtA/B/C/D-like domain-containing protein</fullName>
    </recommendedName>
</protein>
<keyword evidence="3" id="KW-0328">Glycosyltransferase</keyword>
<evidence type="ECO:0000256" key="9">
    <source>
        <dbReference type="SAM" id="Phobius"/>
    </source>
</evidence>
<feature type="domain" description="Glycosyltransferase RgtA/B/C/D-like" evidence="10">
    <location>
        <begin position="68"/>
        <end position="226"/>
    </location>
</feature>
<evidence type="ECO:0000256" key="1">
    <source>
        <dbReference type="ARBA" id="ARBA00004651"/>
    </source>
</evidence>
<evidence type="ECO:0000256" key="4">
    <source>
        <dbReference type="ARBA" id="ARBA00022679"/>
    </source>
</evidence>
<evidence type="ECO:0000256" key="7">
    <source>
        <dbReference type="ARBA" id="ARBA00023136"/>
    </source>
</evidence>
<feature type="region of interest" description="Disordered" evidence="8">
    <location>
        <begin position="331"/>
        <end position="359"/>
    </location>
</feature>
<keyword evidence="6 9" id="KW-1133">Transmembrane helix</keyword>
<feature type="transmembrane region" description="Helical" evidence="9">
    <location>
        <begin position="130"/>
        <end position="154"/>
    </location>
</feature>
<feature type="transmembrane region" description="Helical" evidence="9">
    <location>
        <begin position="166"/>
        <end position="199"/>
    </location>
</feature>
<dbReference type="GO" id="GO:0008610">
    <property type="term" value="P:lipid biosynthetic process"/>
    <property type="evidence" value="ECO:0007669"/>
    <property type="project" value="UniProtKB-ARBA"/>
</dbReference>
<organism evidence="11">
    <name type="scientific">marine sediment metagenome</name>
    <dbReference type="NCBI Taxonomy" id="412755"/>
    <lineage>
        <taxon>unclassified sequences</taxon>
        <taxon>metagenomes</taxon>
        <taxon>ecological metagenomes</taxon>
    </lineage>
</organism>
<evidence type="ECO:0000256" key="5">
    <source>
        <dbReference type="ARBA" id="ARBA00022692"/>
    </source>
</evidence>
<feature type="transmembrane region" description="Helical" evidence="9">
    <location>
        <begin position="205"/>
        <end position="227"/>
    </location>
</feature>
<evidence type="ECO:0000259" key="10">
    <source>
        <dbReference type="Pfam" id="PF13231"/>
    </source>
</evidence>
<dbReference type="EMBL" id="BARS01002157">
    <property type="protein sequence ID" value="GAF82026.1"/>
    <property type="molecule type" value="Genomic_DNA"/>
</dbReference>
<proteinExistence type="predicted"/>
<evidence type="ECO:0000256" key="6">
    <source>
        <dbReference type="ARBA" id="ARBA00022989"/>
    </source>
</evidence>
<feature type="transmembrane region" description="Helical" evidence="9">
    <location>
        <begin position="94"/>
        <end position="118"/>
    </location>
</feature>
<evidence type="ECO:0000313" key="11">
    <source>
        <dbReference type="EMBL" id="GAF82026.1"/>
    </source>
</evidence>
<reference evidence="11" key="1">
    <citation type="journal article" date="2014" name="Front. Microbiol.">
        <title>High frequency of phylogenetically diverse reductive dehalogenase-homologous genes in deep subseafloor sedimentary metagenomes.</title>
        <authorList>
            <person name="Kawai M."/>
            <person name="Futagami T."/>
            <person name="Toyoda A."/>
            <person name="Takaki Y."/>
            <person name="Nishi S."/>
            <person name="Hori S."/>
            <person name="Arai W."/>
            <person name="Tsubouchi T."/>
            <person name="Morono Y."/>
            <person name="Uchiyama I."/>
            <person name="Ito T."/>
            <person name="Fujiyama A."/>
            <person name="Inagaki F."/>
            <person name="Takami H."/>
        </authorList>
    </citation>
    <scope>NUCLEOTIDE SEQUENCE</scope>
    <source>
        <strain evidence="11">Expedition CK06-06</strain>
    </source>
</reference>
<keyword evidence="2" id="KW-1003">Cell membrane</keyword>
<keyword evidence="4" id="KW-0808">Transferase</keyword>
<evidence type="ECO:0000256" key="2">
    <source>
        <dbReference type="ARBA" id="ARBA00022475"/>
    </source>
</evidence>
<dbReference type="InterPro" id="IPR050297">
    <property type="entry name" value="LipidA_mod_glycosyltrf_83"/>
</dbReference>
<comment type="caution">
    <text evidence="11">The sequence shown here is derived from an EMBL/GenBank/DDBJ whole genome shotgun (WGS) entry which is preliminary data.</text>
</comment>
<dbReference type="InterPro" id="IPR038731">
    <property type="entry name" value="RgtA/B/C-like"/>
</dbReference>
<dbReference type="Pfam" id="PF13231">
    <property type="entry name" value="PMT_2"/>
    <property type="match status" value="1"/>
</dbReference>
<accession>X0T3X1</accession>
<dbReference type="GO" id="GO:0005886">
    <property type="term" value="C:plasma membrane"/>
    <property type="evidence" value="ECO:0007669"/>
    <property type="project" value="UniProtKB-SubCell"/>
</dbReference>
<sequence>MEWRAVVLIGSKYRIACAVFLLSLLVRALWAGLAYVTPISDFNGYDTLAWKWISTGDFGLEGRVAYRTPGYPGFLALIYLVVGHSWKAAGVVQALLGALTSGMLVLLAATVLSVRASMVAGLLHTFSPAALAYVPILASENLAVPLVVAGLLCLTVADRRTGVIRYAAVAGSGVIMGLLILVRPIGVFMLPGAVLLAAYSPQKHAWRLGPALVFLGLTAAMLAPWLVRNHLAGFGAGTLSTTGGLNAWMGNNDAAVGRGYSKIAQSALDLSGLGEKERDVAYRDAALTWVRAHPGRYLALCRTRAVRLLGVEPDVWAAKYLVPTRENDAAMRARHRRETGNRSVSGSLLSRARAVQSRN</sequence>
<keyword evidence="7 9" id="KW-0472">Membrane</keyword>
<dbReference type="GO" id="GO:0016763">
    <property type="term" value="F:pentosyltransferase activity"/>
    <property type="evidence" value="ECO:0007669"/>
    <property type="project" value="TreeGrafter"/>
</dbReference>
<evidence type="ECO:0000256" key="3">
    <source>
        <dbReference type="ARBA" id="ARBA00022676"/>
    </source>
</evidence>
<comment type="subcellular location">
    <subcellularLocation>
        <location evidence="1">Cell membrane</location>
        <topology evidence="1">Multi-pass membrane protein</topology>
    </subcellularLocation>
</comment>
<gene>
    <name evidence="11" type="ORF">S01H1_04041</name>
</gene>
<feature type="transmembrane region" description="Helical" evidence="9">
    <location>
        <begin position="64"/>
        <end position="82"/>
    </location>
</feature>
<evidence type="ECO:0000256" key="8">
    <source>
        <dbReference type="SAM" id="MobiDB-lite"/>
    </source>
</evidence>
<dbReference type="PANTHER" id="PTHR33908:SF11">
    <property type="entry name" value="MEMBRANE PROTEIN"/>
    <property type="match status" value="1"/>
</dbReference>
<feature type="non-terminal residue" evidence="11">
    <location>
        <position position="359"/>
    </location>
</feature>
<name>X0T3X1_9ZZZZ</name>
<keyword evidence="5 9" id="KW-0812">Transmembrane</keyword>